<protein>
    <submittedName>
        <fullName evidence="2">Uncharacterized protein</fullName>
    </submittedName>
</protein>
<keyword evidence="1" id="KW-0812">Transmembrane</keyword>
<sequence length="107" mass="12424">MSDLEKNYNFEDDQKVNETIESSLLESDSTVERNSKDTVQKRILSWDKIKPVLHYYIIAIIAFSIAGYMMYSAYQALYPKQKTQPLKGNSLTFSSQIRKTIKGFCRI</sequence>
<evidence type="ECO:0000313" key="2">
    <source>
        <dbReference type="EMBL" id="ODN41468.1"/>
    </source>
</evidence>
<evidence type="ECO:0000313" key="3">
    <source>
        <dbReference type="Proteomes" id="UP000094329"/>
    </source>
</evidence>
<reference evidence="2 3" key="1">
    <citation type="submission" date="2016-08" db="EMBL/GenBank/DDBJ databases">
        <title>Draft genome sequence of Candidatus Piscirickettsia litoralis, from seawater.</title>
        <authorList>
            <person name="Wan X."/>
            <person name="Lee A.J."/>
            <person name="Hou S."/>
            <person name="Donachie S.P."/>
        </authorList>
    </citation>
    <scope>NUCLEOTIDE SEQUENCE [LARGE SCALE GENOMIC DNA]</scope>
    <source>
        <strain evidence="2 3">Y2</strain>
    </source>
</reference>
<evidence type="ECO:0000256" key="1">
    <source>
        <dbReference type="SAM" id="Phobius"/>
    </source>
</evidence>
<dbReference type="RefSeq" id="WP_069313933.1">
    <property type="nucleotide sequence ID" value="NZ_MDTU01000002.1"/>
</dbReference>
<proteinExistence type="predicted"/>
<keyword evidence="1" id="KW-0472">Membrane</keyword>
<keyword evidence="3" id="KW-1185">Reference proteome</keyword>
<feature type="transmembrane region" description="Helical" evidence="1">
    <location>
        <begin position="53"/>
        <end position="74"/>
    </location>
</feature>
<comment type="caution">
    <text evidence="2">The sequence shown here is derived from an EMBL/GenBank/DDBJ whole genome shotgun (WGS) entry which is preliminary data.</text>
</comment>
<dbReference type="EMBL" id="MDTU01000002">
    <property type="protein sequence ID" value="ODN41468.1"/>
    <property type="molecule type" value="Genomic_DNA"/>
</dbReference>
<organism evidence="2 3">
    <name type="scientific">Piscirickettsia litoralis</name>
    <dbReference type="NCBI Taxonomy" id="1891921"/>
    <lineage>
        <taxon>Bacteria</taxon>
        <taxon>Pseudomonadati</taxon>
        <taxon>Pseudomonadota</taxon>
        <taxon>Gammaproteobacteria</taxon>
        <taxon>Thiotrichales</taxon>
        <taxon>Piscirickettsiaceae</taxon>
        <taxon>Piscirickettsia</taxon>
    </lineage>
</organism>
<keyword evidence="1" id="KW-1133">Transmembrane helix</keyword>
<name>A0ABX3A1G0_9GAMM</name>
<dbReference type="Proteomes" id="UP000094329">
    <property type="component" value="Unassembled WGS sequence"/>
</dbReference>
<gene>
    <name evidence="2" type="ORF">BGC07_15215</name>
</gene>
<accession>A0ABX3A1G0</accession>